<keyword evidence="2" id="KW-1185">Reference proteome</keyword>
<proteinExistence type="predicted"/>
<organism evidence="1 2">
    <name type="scientific">Mytilus edulis</name>
    <name type="common">Blue mussel</name>
    <dbReference type="NCBI Taxonomy" id="6550"/>
    <lineage>
        <taxon>Eukaryota</taxon>
        <taxon>Metazoa</taxon>
        <taxon>Spiralia</taxon>
        <taxon>Lophotrochozoa</taxon>
        <taxon>Mollusca</taxon>
        <taxon>Bivalvia</taxon>
        <taxon>Autobranchia</taxon>
        <taxon>Pteriomorphia</taxon>
        <taxon>Mytilida</taxon>
        <taxon>Mytiloidea</taxon>
        <taxon>Mytilidae</taxon>
        <taxon>Mytilinae</taxon>
        <taxon>Mytilus</taxon>
    </lineage>
</organism>
<dbReference type="AlphaFoldDB" id="A0A8S3PPA0"/>
<protein>
    <submittedName>
        <fullName evidence="1">Uncharacterized protein</fullName>
    </submittedName>
</protein>
<evidence type="ECO:0000313" key="2">
    <source>
        <dbReference type="Proteomes" id="UP000683360"/>
    </source>
</evidence>
<dbReference type="Proteomes" id="UP000683360">
    <property type="component" value="Unassembled WGS sequence"/>
</dbReference>
<evidence type="ECO:0000313" key="1">
    <source>
        <dbReference type="EMBL" id="CAG2184604.1"/>
    </source>
</evidence>
<dbReference type="EMBL" id="CAJPWZ010000009">
    <property type="protein sequence ID" value="CAG2184604.1"/>
    <property type="molecule type" value="Genomic_DNA"/>
</dbReference>
<sequence length="306" mass="35713">MWHCGKETTTHQGNKHKSRYGIIGNDTALPSRINTNPGMWHYWYQTNCHQRQTQIRRSSIIGNEPTTHQRQTQIRINSTIRDKHKSEYSIIISNKRLPIGQTQIRIWLLVTETLLSETNTNQDIWHCGNETTMRQLQIGDTGIVVTQLPIKRDMCQNGNWTTTHQMKHKSGDMALLKDKHKSERYGISVVNTNQEKQLCTYPSETKTQIRRYGIIDNETTTHQRQTQIRRSGIIGNRNNYPSERQTQIRRYGIIVTRRNQRQTSKSGAQIRRYHGIIGNRQLPIRTNTVGRYGDIGMKTTTHQRQT</sequence>
<comment type="caution">
    <text evidence="1">The sequence shown here is derived from an EMBL/GenBank/DDBJ whole genome shotgun (WGS) entry which is preliminary data.</text>
</comment>
<reference evidence="1" key="1">
    <citation type="submission" date="2021-03" db="EMBL/GenBank/DDBJ databases">
        <authorList>
            <person name="Bekaert M."/>
        </authorList>
    </citation>
    <scope>NUCLEOTIDE SEQUENCE</scope>
</reference>
<accession>A0A8S3PPA0</accession>
<name>A0A8S3PPA0_MYTED</name>
<gene>
    <name evidence="1" type="ORF">MEDL_272</name>
</gene>